<keyword evidence="10" id="KW-0732">Signal</keyword>
<keyword evidence="6 13" id="KW-0964">Secreted</keyword>
<evidence type="ECO:0000256" key="8">
    <source>
        <dbReference type="ARBA" id="ARBA00022685"/>
    </source>
</evidence>
<dbReference type="SMART" id="SM00078">
    <property type="entry name" value="IlGF"/>
    <property type="match status" value="1"/>
</dbReference>
<dbReference type="Pfam" id="PF00049">
    <property type="entry name" value="Insulin"/>
    <property type="match status" value="1"/>
</dbReference>
<keyword evidence="8" id="KW-0165">Cleavage on pair of basic residues</keyword>
<evidence type="ECO:0000256" key="5">
    <source>
        <dbReference type="ARBA" id="ARBA00020180"/>
    </source>
</evidence>
<evidence type="ECO:0000313" key="15">
    <source>
        <dbReference type="EMBL" id="KAA8588494.1"/>
    </source>
</evidence>
<dbReference type="EMBL" id="VOFY01000010">
    <property type="protein sequence ID" value="KAA8588494.1"/>
    <property type="molecule type" value="Genomic_DNA"/>
</dbReference>
<dbReference type="PRINTS" id="PR00276">
    <property type="entry name" value="INSULINFAMLY"/>
</dbReference>
<dbReference type="GO" id="GO:0006006">
    <property type="term" value="P:glucose metabolic process"/>
    <property type="evidence" value="ECO:0007669"/>
    <property type="project" value="UniProtKB-UniRule"/>
</dbReference>
<evidence type="ECO:0000313" key="16">
    <source>
        <dbReference type="Proteomes" id="UP000327493"/>
    </source>
</evidence>
<keyword evidence="12 13" id="KW-0119">Carbohydrate metabolism</keyword>
<organism evidence="15 16">
    <name type="scientific">Etheostoma spectabile</name>
    <name type="common">orangethroat darter</name>
    <dbReference type="NCBI Taxonomy" id="54343"/>
    <lineage>
        <taxon>Eukaryota</taxon>
        <taxon>Metazoa</taxon>
        <taxon>Chordata</taxon>
        <taxon>Craniata</taxon>
        <taxon>Vertebrata</taxon>
        <taxon>Euteleostomi</taxon>
        <taxon>Actinopterygii</taxon>
        <taxon>Neopterygii</taxon>
        <taxon>Teleostei</taxon>
        <taxon>Neoteleostei</taxon>
        <taxon>Acanthomorphata</taxon>
        <taxon>Eupercaria</taxon>
        <taxon>Perciformes</taxon>
        <taxon>Percoidei</taxon>
        <taxon>Percidae</taxon>
        <taxon>Etheostomatinae</taxon>
        <taxon>Etheostoma</taxon>
    </lineage>
</organism>
<evidence type="ECO:0000256" key="13">
    <source>
        <dbReference type="RuleBase" id="RU000406"/>
    </source>
</evidence>
<dbReference type="PROSITE" id="PS00262">
    <property type="entry name" value="INSULIN"/>
    <property type="match status" value="1"/>
</dbReference>
<gene>
    <name evidence="15" type="ORF">FQN60_009839</name>
</gene>
<evidence type="ECO:0000256" key="10">
    <source>
        <dbReference type="ARBA" id="ARBA00022729"/>
    </source>
</evidence>
<evidence type="ECO:0000256" key="3">
    <source>
        <dbReference type="ARBA" id="ARBA00009034"/>
    </source>
</evidence>
<evidence type="ECO:0000256" key="6">
    <source>
        <dbReference type="ARBA" id="ARBA00022525"/>
    </source>
</evidence>
<proteinExistence type="inferred from homology"/>
<dbReference type="InterPro" id="IPR004825">
    <property type="entry name" value="Insulin"/>
</dbReference>
<name>A0A5J5D532_9PERO</name>
<comment type="similarity">
    <text evidence="3 13">Belongs to the insulin family.</text>
</comment>
<dbReference type="AlphaFoldDB" id="A0A5J5D532"/>
<dbReference type="SUPFAM" id="SSF56994">
    <property type="entry name" value="Insulin-like"/>
    <property type="match status" value="1"/>
</dbReference>
<evidence type="ECO:0000256" key="2">
    <source>
        <dbReference type="ARBA" id="ARBA00004613"/>
    </source>
</evidence>
<comment type="subunit">
    <text evidence="4 13">Heterodimer of a B chain and an A chain linked by two disulfide bonds.</text>
</comment>
<keyword evidence="11" id="KW-1015">Disulfide bond</keyword>
<dbReference type="PANTHER" id="PTHR11454">
    <property type="entry name" value="INSULIN/INSULIN GROWTH FACTOR"/>
    <property type="match status" value="1"/>
</dbReference>
<comment type="function">
    <text evidence="1 13">Insulin decreases blood glucose concentration. It increases cell permeability to monosaccharides, amino acids and fatty acids. It accelerates glycolysis, the pentose phosphate cycle, and glycogen synthesis in liver.</text>
</comment>
<keyword evidence="9 13" id="KW-0372">Hormone</keyword>
<evidence type="ECO:0000256" key="1">
    <source>
        <dbReference type="ARBA" id="ARBA00002985"/>
    </source>
</evidence>
<evidence type="ECO:0000256" key="9">
    <source>
        <dbReference type="ARBA" id="ARBA00022702"/>
    </source>
</evidence>
<dbReference type="InterPro" id="IPR036438">
    <property type="entry name" value="Insulin-like_sf"/>
</dbReference>
<sequence length="173" mass="19736">MRPGREGCLQLVPLCSVARRIKFQSMTKLDLSWFYTFSYHNAKLNDLVPLKSRINMLTGLPPMARVLNTVSMLLLLVLYSPGVSSAPNQHLCGSSLVDALYFVCGERGFFYRPNRPYKRDLEHLLGFLSKRANEAQRLRSALSGREEPKVKRGIVEQCCYKPCSIYHLEGYCN</sequence>
<comment type="caution">
    <text evidence="15">The sequence shown here is derived from an EMBL/GenBank/DDBJ whole genome shotgun (WGS) entry which is preliminary data.</text>
</comment>
<evidence type="ECO:0000256" key="7">
    <source>
        <dbReference type="ARBA" id="ARBA00022526"/>
    </source>
</evidence>
<feature type="domain" description="Insulin-like" evidence="14">
    <location>
        <begin position="89"/>
        <end position="172"/>
    </location>
</feature>
<dbReference type="CDD" id="cd04367">
    <property type="entry name" value="IlGF_insulin_like"/>
    <property type="match status" value="1"/>
</dbReference>
<dbReference type="Proteomes" id="UP000327493">
    <property type="component" value="Chromosome 10"/>
</dbReference>
<evidence type="ECO:0000256" key="4">
    <source>
        <dbReference type="ARBA" id="ARBA00011207"/>
    </source>
</evidence>
<reference evidence="15 16" key="1">
    <citation type="submission" date="2019-08" db="EMBL/GenBank/DDBJ databases">
        <title>A chromosome-level genome assembly, high-density linkage maps, and genome scans reveal the genomic architecture of hybrid incompatibilities underlying speciation via character displacement in darters (Percidae: Etheostominae).</title>
        <authorList>
            <person name="Moran R.L."/>
            <person name="Catchen J.M."/>
            <person name="Fuller R.C."/>
        </authorList>
    </citation>
    <scope>NUCLEOTIDE SEQUENCE [LARGE SCALE GENOMIC DNA]</scope>
    <source>
        <strain evidence="15">EspeVRDwgs_2016</strain>
        <tissue evidence="15">Muscle</tissue>
    </source>
</reference>
<dbReference type="InterPro" id="IPR022352">
    <property type="entry name" value="Ins/IGF/rlx"/>
</dbReference>
<accession>A0A5J5D532</accession>
<keyword evidence="7 13" id="KW-0313">Glucose metabolism</keyword>
<keyword evidence="16" id="KW-1185">Reference proteome</keyword>
<protein>
    <recommendedName>
        <fullName evidence="5 13">Insulin</fullName>
    </recommendedName>
</protein>
<dbReference type="FunFam" id="1.10.100.10:FF:000003">
    <property type="entry name" value="Insulin"/>
    <property type="match status" value="1"/>
</dbReference>
<dbReference type="InterPro" id="IPR016179">
    <property type="entry name" value="Insulin-like"/>
</dbReference>
<dbReference type="InterPro" id="IPR022353">
    <property type="entry name" value="Insulin_CS"/>
</dbReference>
<dbReference type="Gene3D" id="1.10.100.10">
    <property type="entry name" value="Insulin-like"/>
    <property type="match status" value="1"/>
</dbReference>
<dbReference type="PANTHER" id="PTHR11454:SF9">
    <property type="entry name" value="INSULIN"/>
    <property type="match status" value="1"/>
</dbReference>
<dbReference type="GO" id="GO:0005179">
    <property type="term" value="F:hormone activity"/>
    <property type="evidence" value="ECO:0007669"/>
    <property type="project" value="UniProtKB-KW"/>
</dbReference>
<evidence type="ECO:0000256" key="12">
    <source>
        <dbReference type="ARBA" id="ARBA00023277"/>
    </source>
</evidence>
<dbReference type="GO" id="GO:0005615">
    <property type="term" value="C:extracellular space"/>
    <property type="evidence" value="ECO:0007669"/>
    <property type="project" value="TreeGrafter"/>
</dbReference>
<dbReference type="PRINTS" id="PR00277">
    <property type="entry name" value="INSULIN"/>
</dbReference>
<evidence type="ECO:0000256" key="11">
    <source>
        <dbReference type="ARBA" id="ARBA00023157"/>
    </source>
</evidence>
<evidence type="ECO:0000259" key="14">
    <source>
        <dbReference type="SMART" id="SM00078"/>
    </source>
</evidence>
<comment type="subcellular location">
    <subcellularLocation>
        <location evidence="2 13">Secreted</location>
    </subcellularLocation>
</comment>